<reference evidence="1 2" key="1">
    <citation type="submission" date="2020-04" db="EMBL/GenBank/DDBJ databases">
        <authorList>
            <person name="Wallbank WR R."/>
            <person name="Pardo Diaz C."/>
            <person name="Kozak K."/>
            <person name="Martin S."/>
            <person name="Jiggins C."/>
            <person name="Moest M."/>
            <person name="Warren A I."/>
            <person name="Byers J.R.P. K."/>
            <person name="Montejo-Kovacevich G."/>
            <person name="Yen C E."/>
        </authorList>
    </citation>
    <scope>NUCLEOTIDE SEQUENCE [LARGE SCALE GENOMIC DNA]</scope>
</reference>
<organism evidence="1 2">
    <name type="scientific">Arctia plantaginis</name>
    <name type="common">Wood tiger moth</name>
    <name type="synonym">Phalaena plantaginis</name>
    <dbReference type="NCBI Taxonomy" id="874455"/>
    <lineage>
        <taxon>Eukaryota</taxon>
        <taxon>Metazoa</taxon>
        <taxon>Ecdysozoa</taxon>
        <taxon>Arthropoda</taxon>
        <taxon>Hexapoda</taxon>
        <taxon>Insecta</taxon>
        <taxon>Pterygota</taxon>
        <taxon>Neoptera</taxon>
        <taxon>Endopterygota</taxon>
        <taxon>Lepidoptera</taxon>
        <taxon>Glossata</taxon>
        <taxon>Ditrysia</taxon>
        <taxon>Noctuoidea</taxon>
        <taxon>Erebidae</taxon>
        <taxon>Arctiinae</taxon>
        <taxon>Arctia</taxon>
    </lineage>
</organism>
<dbReference type="AlphaFoldDB" id="A0A8S0YL88"/>
<name>A0A8S0YL88_ARCPL</name>
<protein>
    <submittedName>
        <fullName evidence="1">Uncharacterized protein</fullName>
    </submittedName>
</protein>
<dbReference type="EMBL" id="CADEBD010000034">
    <property type="protein sequence ID" value="CAB3220045.1"/>
    <property type="molecule type" value="Genomic_DNA"/>
</dbReference>
<sequence length="138" mass="15193">MVTDDAAQEHDTGAHLRVVSKHDMLCQRRCEDSLLIVCRLGPTQPTTPNCTECEGTKVRIEVTGGAVFARAIDVITIAQGDKLVQAVNKTLCRSGVTSTGLYSSHRGREGGYIHFIPGFTVIIFLQIYNKIRLIFICN</sequence>
<comment type="caution">
    <text evidence="1">The sequence shown here is derived from an EMBL/GenBank/DDBJ whole genome shotgun (WGS) entry which is preliminary data.</text>
</comment>
<proteinExistence type="predicted"/>
<accession>A0A8S0YL88</accession>
<evidence type="ECO:0000313" key="1">
    <source>
        <dbReference type="EMBL" id="CAB3220045.1"/>
    </source>
</evidence>
<dbReference type="Proteomes" id="UP000494256">
    <property type="component" value="Unassembled WGS sequence"/>
</dbReference>
<gene>
    <name evidence="1" type="ORF">APLA_LOCUS145</name>
</gene>
<evidence type="ECO:0000313" key="2">
    <source>
        <dbReference type="Proteomes" id="UP000494256"/>
    </source>
</evidence>
<dbReference type="OrthoDB" id="10051896at2759"/>